<dbReference type="Pfam" id="PF01547">
    <property type="entry name" value="SBP_bac_1"/>
    <property type="match status" value="1"/>
</dbReference>
<dbReference type="Proteomes" id="UP000535838">
    <property type="component" value="Unassembled WGS sequence"/>
</dbReference>
<evidence type="ECO:0000313" key="2">
    <source>
        <dbReference type="Proteomes" id="UP000535838"/>
    </source>
</evidence>
<dbReference type="PANTHER" id="PTHR43649">
    <property type="entry name" value="ARABINOSE-BINDING PROTEIN-RELATED"/>
    <property type="match status" value="1"/>
</dbReference>
<dbReference type="PANTHER" id="PTHR43649:SF12">
    <property type="entry name" value="DIACETYLCHITOBIOSE BINDING PROTEIN DASA"/>
    <property type="match status" value="1"/>
</dbReference>
<keyword evidence="2" id="KW-1185">Reference proteome</keyword>
<dbReference type="PROSITE" id="PS51257">
    <property type="entry name" value="PROKAR_LIPOPROTEIN"/>
    <property type="match status" value="1"/>
</dbReference>
<name>A0A841SZS3_9BACL</name>
<gene>
    <name evidence="1" type="ORF">H7B67_25020</name>
</gene>
<dbReference type="EMBL" id="JACJVQ010000021">
    <property type="protein sequence ID" value="MBB6637404.1"/>
    <property type="molecule type" value="Genomic_DNA"/>
</dbReference>
<dbReference type="Gene3D" id="3.40.190.10">
    <property type="entry name" value="Periplasmic binding protein-like II"/>
    <property type="match status" value="1"/>
</dbReference>
<evidence type="ECO:0000313" key="1">
    <source>
        <dbReference type="EMBL" id="MBB6637404.1"/>
    </source>
</evidence>
<dbReference type="RefSeq" id="WP_185122606.1">
    <property type="nucleotide sequence ID" value="NZ_JACJVQ010000021.1"/>
</dbReference>
<accession>A0A841SZS3</accession>
<dbReference type="SUPFAM" id="SSF53850">
    <property type="entry name" value="Periplasmic binding protein-like II"/>
    <property type="match status" value="1"/>
</dbReference>
<organism evidence="1 2">
    <name type="scientific">Cohnella thailandensis</name>
    <dbReference type="NCBI Taxonomy" id="557557"/>
    <lineage>
        <taxon>Bacteria</taxon>
        <taxon>Bacillati</taxon>
        <taxon>Bacillota</taxon>
        <taxon>Bacilli</taxon>
        <taxon>Bacillales</taxon>
        <taxon>Paenibacillaceae</taxon>
        <taxon>Cohnella</taxon>
    </lineage>
</organism>
<dbReference type="AlphaFoldDB" id="A0A841SZS3"/>
<reference evidence="1 2" key="1">
    <citation type="submission" date="2020-08" db="EMBL/GenBank/DDBJ databases">
        <title>Cohnella phylogeny.</title>
        <authorList>
            <person name="Dunlap C."/>
        </authorList>
    </citation>
    <scope>NUCLEOTIDE SEQUENCE [LARGE SCALE GENOMIC DNA]</scope>
    <source>
        <strain evidence="1 2">DSM 25241</strain>
    </source>
</reference>
<sequence length="433" mass="47624">MSNWYKAAAGFALAAVALTGCGSDGNDNAAGSAGKNGAEPSAEQATIKFMFWSDSASQSMYEELKAKFEEQNPNIKVDFLTNDSNTYNEKLTVTLTGGGDVDAFAFKDMPTYYKLASTGRIVALDDEVSANADAFQAVSQYFDNVKIDGKLYGLPFRNDGWAVYYNKDLFDAAGVPYPDDDLTWDEYIELAQKMTKGEGQDKIWGSFMPNWAQTWYGEGMQQGASWYGDDLQPFLEGLEHRKALTDSGAQASLAENTATNAHYRTAFLTGKVAMVFTGTWFPGMLEQDKKDGKLNFEWGMTYSPHPEGAANKTSMTAVVVSGVNKNAKHQAEAIKWISFISGEEGQKIVAKYQTPASNADAVREVFKKNFTNDSVNLDAIFHLIPVPEREVRAGISQMDIILDEEGSRALLGEISPQQAIDNIKSRRDKEIAQ</sequence>
<protein>
    <submittedName>
        <fullName evidence="1">Sugar ABC transporter substrate-binding protein</fullName>
    </submittedName>
</protein>
<dbReference type="InterPro" id="IPR006059">
    <property type="entry name" value="SBP"/>
</dbReference>
<proteinExistence type="predicted"/>
<dbReference type="InterPro" id="IPR050490">
    <property type="entry name" value="Bact_solute-bd_prot1"/>
</dbReference>
<dbReference type="CDD" id="cd13585">
    <property type="entry name" value="PBP2_TMBP_like"/>
    <property type="match status" value="1"/>
</dbReference>
<comment type="caution">
    <text evidence="1">The sequence shown here is derived from an EMBL/GenBank/DDBJ whole genome shotgun (WGS) entry which is preliminary data.</text>
</comment>